<dbReference type="EMBL" id="LSYV01000068">
    <property type="protein sequence ID" value="KXZ44431.1"/>
    <property type="molecule type" value="Genomic_DNA"/>
</dbReference>
<proteinExistence type="predicted"/>
<dbReference type="AlphaFoldDB" id="A0A150G3P8"/>
<accession>A0A150G3P8</accession>
<feature type="compositionally biased region" description="Low complexity" evidence="1">
    <location>
        <begin position="452"/>
        <end position="468"/>
    </location>
</feature>
<keyword evidence="2" id="KW-1133">Transmembrane helix</keyword>
<evidence type="ECO:0000313" key="3">
    <source>
        <dbReference type="EMBL" id="KXZ44431.1"/>
    </source>
</evidence>
<gene>
    <name evidence="3" type="ORF">GPECTOR_67g271</name>
</gene>
<evidence type="ECO:0000256" key="2">
    <source>
        <dbReference type="SAM" id="Phobius"/>
    </source>
</evidence>
<organism evidence="3 4">
    <name type="scientific">Gonium pectorale</name>
    <name type="common">Green alga</name>
    <dbReference type="NCBI Taxonomy" id="33097"/>
    <lineage>
        <taxon>Eukaryota</taxon>
        <taxon>Viridiplantae</taxon>
        <taxon>Chlorophyta</taxon>
        <taxon>core chlorophytes</taxon>
        <taxon>Chlorophyceae</taxon>
        <taxon>CS clade</taxon>
        <taxon>Chlamydomonadales</taxon>
        <taxon>Volvocaceae</taxon>
        <taxon>Gonium</taxon>
    </lineage>
</organism>
<keyword evidence="4" id="KW-1185">Reference proteome</keyword>
<evidence type="ECO:0000256" key="1">
    <source>
        <dbReference type="SAM" id="MobiDB-lite"/>
    </source>
</evidence>
<evidence type="ECO:0000313" key="4">
    <source>
        <dbReference type="Proteomes" id="UP000075714"/>
    </source>
</evidence>
<comment type="caution">
    <text evidence="3">The sequence shown here is derived from an EMBL/GenBank/DDBJ whole genome shotgun (WGS) entry which is preliminary data.</text>
</comment>
<sequence length="512" mass="53327">MSQNAHIQESTHCLPTERVSDAVAAWESTTAATGWRQFQDLNASVSINATSSGIMSAPGGGLCGAASRTLPLTSATCPADVYTEEASRFQGVKQLSFCAWLDFSLAVQACGMRVSFHVQQPGGSSVTTLATVNNLVTMYAGTVDIKMNEIGGPNKCSGSSKCYGTEFNRCRDRCQSSFGGTFSCGGGWSCRTVQTHVSSLAVKIKYTAGSATAYSSDTAYPSMGAASAGANVLPSGFTWTPLGALLGLKGAAWTYEGLTYNYQPTSVLLRIRASSDPWLKYMEQTGGSGSFGLNKKQILGFGIALVVIGASCLLSVLIVWACCWYGMKLAREHPNERPAGSFKASAWSWGSMMLGTYQQQLPATSVIPMAPVVAQPAPGIPATSYYQLQPQNAPLATGAAPSVYYFYSPAPGVAPAADMAAYPPPPGVVPYPPPPGAVSYPPPPGAVPYPPSTSAAAQSQSPGAYYAAPNQSQQAVPYYPPTGTAAPYGSAPPPPPPGANPPNQLDPNAPKY</sequence>
<keyword evidence="2" id="KW-0472">Membrane</keyword>
<dbReference type="OrthoDB" id="535914at2759"/>
<feature type="region of interest" description="Disordered" evidence="1">
    <location>
        <begin position="446"/>
        <end position="512"/>
    </location>
</feature>
<dbReference type="Proteomes" id="UP000075714">
    <property type="component" value="Unassembled WGS sequence"/>
</dbReference>
<reference evidence="4" key="1">
    <citation type="journal article" date="2016" name="Nat. Commun.">
        <title>The Gonium pectorale genome demonstrates co-option of cell cycle regulation during the evolution of multicellularity.</title>
        <authorList>
            <person name="Hanschen E.R."/>
            <person name="Marriage T.N."/>
            <person name="Ferris P.J."/>
            <person name="Hamaji T."/>
            <person name="Toyoda A."/>
            <person name="Fujiyama A."/>
            <person name="Neme R."/>
            <person name="Noguchi H."/>
            <person name="Minakuchi Y."/>
            <person name="Suzuki M."/>
            <person name="Kawai-Toyooka H."/>
            <person name="Smith D.R."/>
            <person name="Sparks H."/>
            <person name="Anderson J."/>
            <person name="Bakaric R."/>
            <person name="Luria V."/>
            <person name="Karger A."/>
            <person name="Kirschner M.W."/>
            <person name="Durand P.M."/>
            <person name="Michod R.E."/>
            <person name="Nozaki H."/>
            <person name="Olson B.J."/>
        </authorList>
    </citation>
    <scope>NUCLEOTIDE SEQUENCE [LARGE SCALE GENOMIC DNA]</scope>
    <source>
        <strain evidence="4">NIES-2863</strain>
    </source>
</reference>
<name>A0A150G3P8_GONPE</name>
<feature type="compositionally biased region" description="Pro residues" evidence="1">
    <location>
        <begin position="490"/>
        <end position="500"/>
    </location>
</feature>
<dbReference type="STRING" id="33097.A0A150G3P8"/>
<protein>
    <submittedName>
        <fullName evidence="3">Uncharacterized protein</fullName>
    </submittedName>
</protein>
<feature type="transmembrane region" description="Helical" evidence="2">
    <location>
        <begin position="298"/>
        <end position="327"/>
    </location>
</feature>
<keyword evidence="2" id="KW-0812">Transmembrane</keyword>